<evidence type="ECO:0000259" key="6">
    <source>
        <dbReference type="PROSITE" id="PS50850"/>
    </source>
</evidence>
<dbReference type="Gene3D" id="1.20.1250.20">
    <property type="entry name" value="MFS general substrate transporter like domains"/>
    <property type="match status" value="1"/>
</dbReference>
<dbReference type="OrthoDB" id="2533084at2759"/>
<feature type="transmembrane region" description="Helical" evidence="5">
    <location>
        <begin position="155"/>
        <end position="175"/>
    </location>
</feature>
<keyword evidence="8" id="KW-1185">Reference proteome</keyword>
<evidence type="ECO:0000256" key="4">
    <source>
        <dbReference type="ARBA" id="ARBA00023136"/>
    </source>
</evidence>
<dbReference type="PANTHER" id="PTHR23502">
    <property type="entry name" value="MAJOR FACILITATOR SUPERFAMILY"/>
    <property type="match status" value="1"/>
</dbReference>
<accession>A0A8K0TJQ2</accession>
<dbReference type="EMBL" id="JAGPXD010000003">
    <property type="protein sequence ID" value="KAH7362746.1"/>
    <property type="molecule type" value="Genomic_DNA"/>
</dbReference>
<evidence type="ECO:0000256" key="5">
    <source>
        <dbReference type="SAM" id="Phobius"/>
    </source>
</evidence>
<feature type="transmembrane region" description="Helical" evidence="5">
    <location>
        <begin position="85"/>
        <end position="106"/>
    </location>
</feature>
<feature type="transmembrane region" description="Helical" evidence="5">
    <location>
        <begin position="187"/>
        <end position="206"/>
    </location>
</feature>
<feature type="domain" description="Major facilitator superfamily (MFS) profile" evidence="6">
    <location>
        <begin position="85"/>
        <end position="549"/>
    </location>
</feature>
<keyword evidence="3 5" id="KW-1133">Transmembrane helix</keyword>
<feature type="transmembrane region" description="Helical" evidence="5">
    <location>
        <begin position="511"/>
        <end position="532"/>
    </location>
</feature>
<feature type="transmembrane region" description="Helical" evidence="5">
    <location>
        <begin position="126"/>
        <end position="143"/>
    </location>
</feature>
<keyword evidence="2 5" id="KW-0812">Transmembrane</keyword>
<dbReference type="PROSITE" id="PS50850">
    <property type="entry name" value="MFS"/>
    <property type="match status" value="1"/>
</dbReference>
<dbReference type="InterPro" id="IPR036259">
    <property type="entry name" value="MFS_trans_sf"/>
</dbReference>
<feature type="transmembrane region" description="Helical" evidence="5">
    <location>
        <begin position="242"/>
        <end position="262"/>
    </location>
</feature>
<dbReference type="GO" id="GO:0005886">
    <property type="term" value="C:plasma membrane"/>
    <property type="evidence" value="ECO:0007669"/>
    <property type="project" value="TreeGrafter"/>
</dbReference>
<gene>
    <name evidence="7" type="ORF">B0T11DRAFT_281349</name>
</gene>
<reference evidence="7" key="1">
    <citation type="journal article" date="2021" name="Nat. Commun.">
        <title>Genetic determinants of endophytism in the Arabidopsis root mycobiome.</title>
        <authorList>
            <person name="Mesny F."/>
            <person name="Miyauchi S."/>
            <person name="Thiergart T."/>
            <person name="Pickel B."/>
            <person name="Atanasova L."/>
            <person name="Karlsson M."/>
            <person name="Huettel B."/>
            <person name="Barry K.W."/>
            <person name="Haridas S."/>
            <person name="Chen C."/>
            <person name="Bauer D."/>
            <person name="Andreopoulos W."/>
            <person name="Pangilinan J."/>
            <person name="LaButti K."/>
            <person name="Riley R."/>
            <person name="Lipzen A."/>
            <person name="Clum A."/>
            <person name="Drula E."/>
            <person name="Henrissat B."/>
            <person name="Kohler A."/>
            <person name="Grigoriev I.V."/>
            <person name="Martin F.M."/>
            <person name="Hacquard S."/>
        </authorList>
    </citation>
    <scope>NUCLEOTIDE SEQUENCE</scope>
    <source>
        <strain evidence="7">MPI-CAGE-AT-0016</strain>
    </source>
</reference>
<evidence type="ECO:0000313" key="7">
    <source>
        <dbReference type="EMBL" id="KAH7362746.1"/>
    </source>
</evidence>
<protein>
    <submittedName>
        <fullName evidence="7">Major facilitator superfamily domain-containing protein</fullName>
    </submittedName>
</protein>
<sequence>MYPKSTVVMVKLLIPPLPPLFLFAIMWKHAFSLSKAEVQAATPPGTIKIFHEEETGHASGFIKFPRPSADARDPLNFSRGRKTGALIVASVFAFVANFTSSVIAPALQLWPMAFPNDPRTYAQRSYLIAVHVLFLGVSNIVWVPLSNWLGRRPTLLMATLLITLSSVWCGLATSYNSLIAARILQGFGGGAADTVAPALIGDLYFVHERGRAMALYTVMLCVGPVGGGLAGGYIAFQRGWAATFWVSTALSGLCLLGVALLVPETLFQRPDVPAEAGPEISDEKHAMAEQIENPESTPRTEQLSFVKSLGFTSPQGNLFHHLKQPWHAAALPGTWVVMLHYAGLVGGIVTISTIGAQLMASPPYSWGPNAGLINIGSLIGAAVGWAYTHLLSDSRLKSQAKRKQGGLAEAEDRLPTMFLPLAIATGGFFVFGFCADSPGGTRWVGLQVGYGMVTFGLMQVPSVGFNYLIDSYGPRAADCFTVVTILRSIVAFAWTFFAAEWIHDKGAAEPFGIFGMLMGLFGLLTVPLWMYGKRMRIATEEKVRRWNSV</sequence>
<feature type="transmembrane region" description="Helical" evidence="5">
    <location>
        <begin position="341"/>
        <end position="360"/>
    </location>
</feature>
<feature type="transmembrane region" description="Helical" evidence="5">
    <location>
        <begin position="480"/>
        <end position="499"/>
    </location>
</feature>
<dbReference type="PANTHER" id="PTHR23502:SF181">
    <property type="entry name" value="MAJOR FACILITATOR SUPERFAMILY (MFS) PROFILE DOMAIN-CONTAINING PROTEIN"/>
    <property type="match status" value="1"/>
</dbReference>
<dbReference type="SUPFAM" id="SSF103473">
    <property type="entry name" value="MFS general substrate transporter"/>
    <property type="match status" value="1"/>
</dbReference>
<dbReference type="InterPro" id="IPR020846">
    <property type="entry name" value="MFS_dom"/>
</dbReference>
<evidence type="ECO:0000256" key="3">
    <source>
        <dbReference type="ARBA" id="ARBA00022989"/>
    </source>
</evidence>
<dbReference type="Pfam" id="PF07690">
    <property type="entry name" value="MFS_1"/>
    <property type="match status" value="1"/>
</dbReference>
<keyword evidence="4 5" id="KW-0472">Membrane</keyword>
<dbReference type="GO" id="GO:0022857">
    <property type="term" value="F:transmembrane transporter activity"/>
    <property type="evidence" value="ECO:0007669"/>
    <property type="project" value="InterPro"/>
</dbReference>
<organism evidence="7 8">
    <name type="scientific">Plectosphaerella cucumerina</name>
    <dbReference type="NCBI Taxonomy" id="40658"/>
    <lineage>
        <taxon>Eukaryota</taxon>
        <taxon>Fungi</taxon>
        <taxon>Dikarya</taxon>
        <taxon>Ascomycota</taxon>
        <taxon>Pezizomycotina</taxon>
        <taxon>Sordariomycetes</taxon>
        <taxon>Hypocreomycetidae</taxon>
        <taxon>Glomerellales</taxon>
        <taxon>Plectosphaerellaceae</taxon>
        <taxon>Plectosphaerella</taxon>
    </lineage>
</organism>
<dbReference type="InterPro" id="IPR011701">
    <property type="entry name" value="MFS"/>
</dbReference>
<comment type="subcellular location">
    <subcellularLocation>
        <location evidence="1">Membrane</location>
        <topology evidence="1">Multi-pass membrane protein</topology>
    </subcellularLocation>
</comment>
<feature type="transmembrane region" description="Helical" evidence="5">
    <location>
        <begin position="372"/>
        <end position="392"/>
    </location>
</feature>
<dbReference type="Proteomes" id="UP000813385">
    <property type="component" value="Unassembled WGS sequence"/>
</dbReference>
<feature type="transmembrane region" description="Helical" evidence="5">
    <location>
        <begin position="413"/>
        <end position="433"/>
    </location>
</feature>
<feature type="transmembrane region" description="Helical" evidence="5">
    <location>
        <begin position="6"/>
        <end position="27"/>
    </location>
</feature>
<dbReference type="AlphaFoldDB" id="A0A8K0TJQ2"/>
<evidence type="ECO:0000256" key="2">
    <source>
        <dbReference type="ARBA" id="ARBA00022692"/>
    </source>
</evidence>
<feature type="transmembrane region" description="Helical" evidence="5">
    <location>
        <begin position="448"/>
        <end position="468"/>
    </location>
</feature>
<comment type="caution">
    <text evidence="7">The sequence shown here is derived from an EMBL/GenBank/DDBJ whole genome shotgun (WGS) entry which is preliminary data.</text>
</comment>
<name>A0A8K0TJQ2_9PEZI</name>
<evidence type="ECO:0000313" key="8">
    <source>
        <dbReference type="Proteomes" id="UP000813385"/>
    </source>
</evidence>
<feature type="transmembrane region" description="Helical" evidence="5">
    <location>
        <begin position="213"/>
        <end position="236"/>
    </location>
</feature>
<proteinExistence type="predicted"/>
<evidence type="ECO:0000256" key="1">
    <source>
        <dbReference type="ARBA" id="ARBA00004141"/>
    </source>
</evidence>